<dbReference type="Proteomes" id="UP000528457">
    <property type="component" value="Unassembled WGS sequence"/>
</dbReference>
<evidence type="ECO:0000259" key="2">
    <source>
        <dbReference type="PROSITE" id="PS51746"/>
    </source>
</evidence>
<keyword evidence="1" id="KW-0812">Transmembrane</keyword>
<feature type="domain" description="PPM-type phosphatase" evidence="2">
    <location>
        <begin position="1"/>
        <end position="234"/>
    </location>
</feature>
<dbReference type="PANTHER" id="PTHR13832:SF827">
    <property type="entry name" value="PROTEIN PHOSPHATASE 1L"/>
    <property type="match status" value="1"/>
</dbReference>
<organism evidence="3 4">
    <name type="scientific">Pseudoteredinibacter isoporae</name>
    <dbReference type="NCBI Taxonomy" id="570281"/>
    <lineage>
        <taxon>Bacteria</taxon>
        <taxon>Pseudomonadati</taxon>
        <taxon>Pseudomonadota</taxon>
        <taxon>Gammaproteobacteria</taxon>
        <taxon>Cellvibrionales</taxon>
        <taxon>Cellvibrionaceae</taxon>
        <taxon>Pseudoteredinibacter</taxon>
    </lineage>
</organism>
<dbReference type="AlphaFoldDB" id="A0A7X0JTF4"/>
<keyword evidence="1" id="KW-1133">Transmembrane helix</keyword>
<keyword evidence="4" id="KW-1185">Reference proteome</keyword>
<dbReference type="EC" id="3.1.3.16" evidence="3"/>
<dbReference type="InterPro" id="IPR001932">
    <property type="entry name" value="PPM-type_phosphatase-like_dom"/>
</dbReference>
<name>A0A7X0JTF4_9GAMM</name>
<proteinExistence type="predicted"/>
<protein>
    <submittedName>
        <fullName evidence="3">Protein phosphatase</fullName>
        <ecNumber evidence="3">3.1.3.16</ecNumber>
    </submittedName>
</protein>
<dbReference type="CDD" id="cd00143">
    <property type="entry name" value="PP2Cc"/>
    <property type="match status" value="1"/>
</dbReference>
<dbReference type="SMART" id="SM00332">
    <property type="entry name" value="PP2Cc"/>
    <property type="match status" value="1"/>
</dbReference>
<dbReference type="Pfam" id="PF13672">
    <property type="entry name" value="PP2C_2"/>
    <property type="match status" value="1"/>
</dbReference>
<sequence length="337" mass="35965">MLKIVGCTHTGRRELNEDSFLADDELGLAAVADGMGGYSSGEVASAIVVSTLWNDLKEGKSNLEQAVANAHLEVKKGVLEGRGGAGMGSTVVAAKFDGARFDLSWVGDSRAYIWDGHELKQISRDHSYVESLLSRGIISAEDAKTRNDRNLVTQALGAEALVELDIGSCEGDLYQGELLLLCSDGLNDELGGFEIARLLHDHAAEGLESCCEKLVQASYDAGGKDNITVMLVANDMPVPDAARVECRIVETHNLSGHSEYFPLDVPNDGAHITSSESVTEEFTTTQVYAVKPKSQLDYDALEDHVGSGTPGWLIGLIVVILLLGAVGLLVYLGIISF</sequence>
<dbReference type="SMART" id="SM00331">
    <property type="entry name" value="PP2C_SIG"/>
    <property type="match status" value="1"/>
</dbReference>
<dbReference type="PANTHER" id="PTHR13832">
    <property type="entry name" value="PROTEIN PHOSPHATASE 2C"/>
    <property type="match status" value="1"/>
</dbReference>
<keyword evidence="3" id="KW-0378">Hydrolase</keyword>
<accession>A0A7X0JTF4</accession>
<feature type="transmembrane region" description="Helical" evidence="1">
    <location>
        <begin position="312"/>
        <end position="334"/>
    </location>
</feature>
<dbReference type="Gene3D" id="3.60.40.10">
    <property type="entry name" value="PPM-type phosphatase domain"/>
    <property type="match status" value="1"/>
</dbReference>
<evidence type="ECO:0000313" key="4">
    <source>
        <dbReference type="Proteomes" id="UP000528457"/>
    </source>
</evidence>
<gene>
    <name evidence="3" type="ORF">HNR48_001819</name>
</gene>
<dbReference type="PROSITE" id="PS51746">
    <property type="entry name" value="PPM_2"/>
    <property type="match status" value="1"/>
</dbReference>
<reference evidence="3 4" key="1">
    <citation type="submission" date="2020-08" db="EMBL/GenBank/DDBJ databases">
        <title>Genomic Encyclopedia of Type Strains, Phase IV (KMG-IV): sequencing the most valuable type-strain genomes for metagenomic binning, comparative biology and taxonomic classification.</title>
        <authorList>
            <person name="Goeker M."/>
        </authorList>
    </citation>
    <scope>NUCLEOTIDE SEQUENCE [LARGE SCALE GENOMIC DNA]</scope>
    <source>
        <strain evidence="3 4">DSM 22368</strain>
    </source>
</reference>
<evidence type="ECO:0000313" key="3">
    <source>
        <dbReference type="EMBL" id="MBB6521534.1"/>
    </source>
</evidence>
<comment type="caution">
    <text evidence="3">The sequence shown here is derived from an EMBL/GenBank/DDBJ whole genome shotgun (WGS) entry which is preliminary data.</text>
</comment>
<dbReference type="RefSeq" id="WP_166844119.1">
    <property type="nucleotide sequence ID" value="NZ_JAAONY010000002.1"/>
</dbReference>
<dbReference type="InterPro" id="IPR015655">
    <property type="entry name" value="PP2C"/>
</dbReference>
<dbReference type="SUPFAM" id="SSF81606">
    <property type="entry name" value="PP2C-like"/>
    <property type="match status" value="1"/>
</dbReference>
<dbReference type="EMBL" id="JACHHT010000002">
    <property type="protein sequence ID" value="MBB6521534.1"/>
    <property type="molecule type" value="Genomic_DNA"/>
</dbReference>
<keyword evidence="1" id="KW-0472">Membrane</keyword>
<dbReference type="InterPro" id="IPR036457">
    <property type="entry name" value="PPM-type-like_dom_sf"/>
</dbReference>
<evidence type="ECO:0000256" key="1">
    <source>
        <dbReference type="SAM" id="Phobius"/>
    </source>
</evidence>
<dbReference type="GO" id="GO:0004722">
    <property type="term" value="F:protein serine/threonine phosphatase activity"/>
    <property type="evidence" value="ECO:0007669"/>
    <property type="project" value="UniProtKB-EC"/>
</dbReference>
<dbReference type="InParanoid" id="A0A7X0JTF4"/>